<sequence length="104" mass="12024">MPEKISYPVAEMLRTAREIRQVLDQQWDLHCQHFSGAPDSYLELTRSWSCLVPGGDSLVVKLQQWHQQVRACYEALYALASLLEEGVSRMNSLDDELARDFEPR</sequence>
<accession>A0A455SW70</accession>
<evidence type="ECO:0008006" key="2">
    <source>
        <dbReference type="Google" id="ProtNLM"/>
    </source>
</evidence>
<dbReference type="EMBL" id="AP019377">
    <property type="protein sequence ID" value="BBH92673.1"/>
    <property type="molecule type" value="Genomic_DNA"/>
</dbReference>
<organism evidence="1">
    <name type="scientific">Thermogemmatispora argillosa</name>
    <dbReference type="NCBI Taxonomy" id="2045280"/>
    <lineage>
        <taxon>Bacteria</taxon>
        <taxon>Bacillati</taxon>
        <taxon>Chloroflexota</taxon>
        <taxon>Ktedonobacteria</taxon>
        <taxon>Thermogemmatisporales</taxon>
        <taxon>Thermogemmatisporaceae</taxon>
        <taxon>Thermogemmatispora</taxon>
    </lineage>
</organism>
<evidence type="ECO:0000313" key="1">
    <source>
        <dbReference type="EMBL" id="BBH92673.1"/>
    </source>
</evidence>
<name>A0A455SW70_9CHLR</name>
<protein>
    <recommendedName>
        <fullName evidence="2">ESAT-6-like protein</fullName>
    </recommendedName>
</protein>
<dbReference type="AlphaFoldDB" id="A0A455SW70"/>
<gene>
    <name evidence="1" type="ORF">KTA_08720</name>
</gene>
<proteinExistence type="predicted"/>
<reference evidence="1" key="1">
    <citation type="submission" date="2018-12" db="EMBL/GenBank/DDBJ databases">
        <title>Novel natural products biosynthetic potential of the class Ktedonobacteria.</title>
        <authorList>
            <person name="Zheng Y."/>
            <person name="Saitou A."/>
            <person name="Wang C.M."/>
            <person name="Toyoda A."/>
            <person name="Minakuchi Y."/>
            <person name="Sekiguchi Y."/>
            <person name="Ueda K."/>
            <person name="Takano H."/>
            <person name="Sakai Y."/>
            <person name="Yokota A."/>
            <person name="Yabe S."/>
        </authorList>
    </citation>
    <scope>NUCLEOTIDE SEQUENCE</scope>
    <source>
        <strain evidence="1">A3-2</strain>
    </source>
</reference>